<reference evidence="2" key="1">
    <citation type="submission" date="2019-04" db="EMBL/GenBank/DDBJ databases">
        <authorList>
            <person name="Alioto T."/>
            <person name="Alioto T."/>
        </authorList>
    </citation>
    <scope>NUCLEOTIDE SEQUENCE [LARGE SCALE GENOMIC DNA]</scope>
</reference>
<accession>A0A5E4DAM4</accession>
<dbReference type="AlphaFoldDB" id="A0A5E4DAM4"/>
<protein>
    <submittedName>
        <fullName evidence="2">Uncharacterized protein</fullName>
    </submittedName>
</protein>
<evidence type="ECO:0000313" key="2">
    <source>
        <dbReference type="EMBL" id="VTJ91128.1"/>
    </source>
</evidence>
<feature type="region of interest" description="Disordered" evidence="1">
    <location>
        <begin position="1"/>
        <end position="27"/>
    </location>
</feature>
<sequence>MRYPRSRPQVSPAVPSHPQFQNVPTFPNWDPDLAHPAPWCPAQPWPPVPPFCPPTPRTCLLWGLPSVTAGVSLVPRPRGRPAQWWVRLHGRLHRRVLRAHR</sequence>
<gene>
    <name evidence="2" type="ORF">MONAX_5E023819</name>
</gene>
<keyword evidence="3" id="KW-1185">Reference proteome</keyword>
<comment type="caution">
    <text evidence="2">The sequence shown here is derived from an EMBL/GenBank/DDBJ whole genome shotgun (WGS) entry which is preliminary data.</text>
</comment>
<feature type="non-terminal residue" evidence="2">
    <location>
        <position position="101"/>
    </location>
</feature>
<proteinExistence type="predicted"/>
<name>A0A5E4DAM4_MARMO</name>
<organism evidence="2 3">
    <name type="scientific">Marmota monax</name>
    <name type="common">Woodchuck</name>
    <dbReference type="NCBI Taxonomy" id="9995"/>
    <lineage>
        <taxon>Eukaryota</taxon>
        <taxon>Metazoa</taxon>
        <taxon>Chordata</taxon>
        <taxon>Craniata</taxon>
        <taxon>Vertebrata</taxon>
        <taxon>Euteleostomi</taxon>
        <taxon>Mammalia</taxon>
        <taxon>Eutheria</taxon>
        <taxon>Euarchontoglires</taxon>
        <taxon>Glires</taxon>
        <taxon>Rodentia</taxon>
        <taxon>Sciuromorpha</taxon>
        <taxon>Sciuridae</taxon>
        <taxon>Xerinae</taxon>
        <taxon>Marmotini</taxon>
        <taxon>Marmota</taxon>
    </lineage>
</organism>
<dbReference type="EMBL" id="CABDUW010006348">
    <property type="protein sequence ID" value="VTJ91128.1"/>
    <property type="molecule type" value="Genomic_DNA"/>
</dbReference>
<evidence type="ECO:0000256" key="1">
    <source>
        <dbReference type="SAM" id="MobiDB-lite"/>
    </source>
</evidence>
<dbReference type="Proteomes" id="UP000335636">
    <property type="component" value="Unassembled WGS sequence"/>
</dbReference>
<evidence type="ECO:0000313" key="3">
    <source>
        <dbReference type="Proteomes" id="UP000335636"/>
    </source>
</evidence>